<feature type="compositionally biased region" description="Low complexity" evidence="2">
    <location>
        <begin position="141"/>
        <end position="156"/>
    </location>
</feature>
<dbReference type="SUPFAM" id="SSF53271">
    <property type="entry name" value="PRTase-like"/>
    <property type="match status" value="1"/>
</dbReference>
<dbReference type="InterPro" id="IPR000836">
    <property type="entry name" value="PRTase_dom"/>
</dbReference>
<comment type="caution">
    <text evidence="3">The sequence shown here is derived from an EMBL/GenBank/DDBJ whole genome shotgun (WGS) entry which is preliminary data.</text>
</comment>
<dbReference type="RefSeq" id="WP_354500300.1">
    <property type="nucleotide sequence ID" value="NZ_JBEPLV010000005.1"/>
</dbReference>
<dbReference type="InterPro" id="IPR029057">
    <property type="entry name" value="PRTase-like"/>
</dbReference>
<comment type="similarity">
    <text evidence="1">Belongs to the ComF/GntX family.</text>
</comment>
<dbReference type="PANTHER" id="PTHR47505">
    <property type="entry name" value="DNA UTILIZATION PROTEIN YHGH"/>
    <property type="match status" value="1"/>
</dbReference>
<dbReference type="CDD" id="cd06223">
    <property type="entry name" value="PRTases_typeI"/>
    <property type="match status" value="1"/>
</dbReference>
<keyword evidence="4" id="KW-1185">Reference proteome</keyword>
<evidence type="ECO:0000256" key="1">
    <source>
        <dbReference type="ARBA" id="ARBA00008007"/>
    </source>
</evidence>
<reference evidence="3 4" key="1">
    <citation type="submission" date="2024-06" db="EMBL/GenBank/DDBJ databases">
        <title>Genomic Encyclopedia of Type Strains, Phase IV (KMG-IV): sequencing the most valuable type-strain genomes for metagenomic binning, comparative biology and taxonomic classification.</title>
        <authorList>
            <person name="Goeker M."/>
        </authorList>
    </citation>
    <scope>NUCLEOTIDE SEQUENCE [LARGE SCALE GENOMIC DNA]</scope>
    <source>
        <strain evidence="3 4">DSM 17253</strain>
    </source>
</reference>
<feature type="region of interest" description="Disordered" evidence="2">
    <location>
        <begin position="141"/>
        <end position="161"/>
    </location>
</feature>
<dbReference type="InterPro" id="IPR051910">
    <property type="entry name" value="ComF/GntX_DNA_util-trans"/>
</dbReference>
<protein>
    <submittedName>
        <fullName evidence="3">Amidophosphoribosyltransferase</fullName>
    </submittedName>
</protein>
<evidence type="ECO:0000256" key="2">
    <source>
        <dbReference type="SAM" id="MobiDB-lite"/>
    </source>
</evidence>
<accession>A0ABV2F8L4</accession>
<sequence length="386" mass="43163">MKSSSSLLQMMQYLLSPPGETCLTCGGVSRLVREWPGICRSCAEAIPWIHKPRCLCCGRAIGCPDCLREEMRRRSFVCNRSAVQYNEVMREWLAQYKYRGHEKYADLIVHMLNQAFVQMQEELSSLLLGLNPKQAQGKLLSSSGDSISSTGISASSPGLFSTRSSGTVPGHTFRTFHPQNQRIQSDASIGFFSAVISKVISRVDFVLPEVPLFHKLRETSQQALWKPDVITYVPVSDVRLKERGFNQAEVLARGLGSKHRIPVMPLLVRREHTAKQSYKSRQERIDSMKNVFAVHEEGVTAALSLYMRTYGMPFKASHSSSEMTRHESHGHAITAQDAPLPMQILLIDDIYTTGSTINACAEVLRDTLHQGLGLASEVYSLTWARS</sequence>
<dbReference type="Gene3D" id="3.40.50.2020">
    <property type="match status" value="1"/>
</dbReference>
<evidence type="ECO:0000313" key="4">
    <source>
        <dbReference type="Proteomes" id="UP001549098"/>
    </source>
</evidence>
<proteinExistence type="inferred from homology"/>
<dbReference type="PANTHER" id="PTHR47505:SF1">
    <property type="entry name" value="DNA UTILIZATION PROTEIN YHGH"/>
    <property type="match status" value="1"/>
</dbReference>
<dbReference type="EMBL" id="JBEPLV010000005">
    <property type="protein sequence ID" value="MET3548114.1"/>
    <property type="molecule type" value="Genomic_DNA"/>
</dbReference>
<dbReference type="Proteomes" id="UP001549098">
    <property type="component" value="Unassembled WGS sequence"/>
</dbReference>
<organism evidence="3 4">
    <name type="scientific">Paenibacillus favisporus</name>
    <dbReference type="NCBI Taxonomy" id="221028"/>
    <lineage>
        <taxon>Bacteria</taxon>
        <taxon>Bacillati</taxon>
        <taxon>Bacillota</taxon>
        <taxon>Bacilli</taxon>
        <taxon>Bacillales</taxon>
        <taxon>Paenibacillaceae</taxon>
        <taxon>Paenibacillus</taxon>
    </lineage>
</organism>
<name>A0ABV2F8L4_9BACL</name>
<gene>
    <name evidence="3" type="ORF">ABID47_004742</name>
</gene>
<evidence type="ECO:0000313" key="3">
    <source>
        <dbReference type="EMBL" id="MET3548114.1"/>
    </source>
</evidence>